<reference evidence="1 2" key="1">
    <citation type="submission" date="2020-09" db="EMBL/GenBank/DDBJ databases">
        <title>De no assembly of potato wild relative species, Solanum commersonii.</title>
        <authorList>
            <person name="Cho K."/>
        </authorList>
    </citation>
    <scope>NUCLEOTIDE SEQUENCE [LARGE SCALE GENOMIC DNA]</scope>
    <source>
        <strain evidence="1">LZ3.2</strain>
        <tissue evidence="1">Leaf</tissue>
    </source>
</reference>
<sequence length="110" mass="12561">MPISVSINWCLKICAAEDHSAQLVEIADTLGNPPFGRLHRLPAFVFCLFTFWVVRQHGTASAQHTRPKGDLQADRRLTNWDRRSSSLHFFVLFSRLVPSRQLVSMLSLKL</sequence>
<proteinExistence type="predicted"/>
<protein>
    <submittedName>
        <fullName evidence="1">Uncharacterized protein</fullName>
    </submittedName>
</protein>
<accession>A0A9J5X0I8</accession>
<keyword evidence="2" id="KW-1185">Reference proteome</keyword>
<dbReference type="AlphaFoldDB" id="A0A9J5X0I8"/>
<dbReference type="Proteomes" id="UP000824120">
    <property type="component" value="Chromosome 10"/>
</dbReference>
<evidence type="ECO:0000313" key="1">
    <source>
        <dbReference type="EMBL" id="KAG5580965.1"/>
    </source>
</evidence>
<evidence type="ECO:0000313" key="2">
    <source>
        <dbReference type="Proteomes" id="UP000824120"/>
    </source>
</evidence>
<dbReference type="EMBL" id="JACXVP010000010">
    <property type="protein sequence ID" value="KAG5580965.1"/>
    <property type="molecule type" value="Genomic_DNA"/>
</dbReference>
<name>A0A9J5X0I8_SOLCO</name>
<gene>
    <name evidence="1" type="ORF">H5410_051592</name>
</gene>
<comment type="caution">
    <text evidence="1">The sequence shown here is derived from an EMBL/GenBank/DDBJ whole genome shotgun (WGS) entry which is preliminary data.</text>
</comment>
<organism evidence="1 2">
    <name type="scientific">Solanum commersonii</name>
    <name type="common">Commerson's wild potato</name>
    <name type="synonym">Commerson's nightshade</name>
    <dbReference type="NCBI Taxonomy" id="4109"/>
    <lineage>
        <taxon>Eukaryota</taxon>
        <taxon>Viridiplantae</taxon>
        <taxon>Streptophyta</taxon>
        <taxon>Embryophyta</taxon>
        <taxon>Tracheophyta</taxon>
        <taxon>Spermatophyta</taxon>
        <taxon>Magnoliopsida</taxon>
        <taxon>eudicotyledons</taxon>
        <taxon>Gunneridae</taxon>
        <taxon>Pentapetalae</taxon>
        <taxon>asterids</taxon>
        <taxon>lamiids</taxon>
        <taxon>Solanales</taxon>
        <taxon>Solanaceae</taxon>
        <taxon>Solanoideae</taxon>
        <taxon>Solaneae</taxon>
        <taxon>Solanum</taxon>
    </lineage>
</organism>